<comment type="similarity">
    <text evidence="1">Belongs to the ABC transporter superfamily.</text>
</comment>
<keyword evidence="5" id="KW-0067">ATP-binding</keyword>
<dbReference type="SUPFAM" id="SSF52540">
    <property type="entry name" value="P-loop containing nucleoside triphosphate hydrolases"/>
    <property type="match status" value="1"/>
</dbReference>
<dbReference type="InterPro" id="IPR003593">
    <property type="entry name" value="AAA+_ATPase"/>
</dbReference>
<evidence type="ECO:0000256" key="2">
    <source>
        <dbReference type="ARBA" id="ARBA00022448"/>
    </source>
</evidence>
<dbReference type="Gene3D" id="3.40.50.300">
    <property type="entry name" value="P-loop containing nucleotide triphosphate hydrolases"/>
    <property type="match status" value="1"/>
</dbReference>
<evidence type="ECO:0000256" key="5">
    <source>
        <dbReference type="ARBA" id="ARBA00022840"/>
    </source>
</evidence>
<protein>
    <recommendedName>
        <fullName evidence="6">ABC transporter domain-containing protein</fullName>
    </recommendedName>
</protein>
<keyword evidence="8" id="KW-1185">Reference proteome</keyword>
<sequence length="338" mass="36810">MRGARDVRCAAGVQGTVRSPVARRFLGGIPWQTGVIPGKVRSARFCIQADTKPIHRPFVSVSLDASATPAVRDGAVPGPIIVFDRVDVALGGQRIYDKLSFEVRRGEFLCILGPSGCGKSTSLRVMGGLLPVAGGQVSVAGRAPGEAWQEIAFVFQSPRLVSWRNAMDNILLASELRFGKATRLEAGRRRERALELLSMVGLAADAQKYPSALSGGERQRVAIARALAVDPQIIFMDEPFSALDPNTRQRMRAEIEQIWQRTGKTVVFVTHDIDEALQLADRIVLFSGKPTTVLETLTIDTPRPRRADHAGLAAHRDHLVGLFRAMEAMPVDERAAMS</sequence>
<evidence type="ECO:0000256" key="4">
    <source>
        <dbReference type="ARBA" id="ARBA00022741"/>
    </source>
</evidence>
<dbReference type="SMART" id="SM00382">
    <property type="entry name" value="AAA"/>
    <property type="match status" value="1"/>
</dbReference>
<dbReference type="InterPro" id="IPR003439">
    <property type="entry name" value="ABC_transporter-like_ATP-bd"/>
</dbReference>
<dbReference type="InterPro" id="IPR050166">
    <property type="entry name" value="ABC_transporter_ATP-bind"/>
</dbReference>
<dbReference type="PROSITE" id="PS00211">
    <property type="entry name" value="ABC_TRANSPORTER_1"/>
    <property type="match status" value="1"/>
</dbReference>
<dbReference type="PANTHER" id="PTHR42788">
    <property type="entry name" value="TAURINE IMPORT ATP-BINDING PROTEIN-RELATED"/>
    <property type="match status" value="1"/>
</dbReference>
<proteinExistence type="inferred from homology"/>
<comment type="caution">
    <text evidence="7">The sequence shown here is derived from an EMBL/GenBank/DDBJ whole genome shotgun (WGS) entry which is preliminary data.</text>
</comment>
<dbReference type="EMBL" id="NEVS01000004">
    <property type="protein sequence ID" value="OZI62664.1"/>
    <property type="molecule type" value="Genomic_DNA"/>
</dbReference>
<gene>
    <name evidence="7" type="ORF">CAL28_26325</name>
</gene>
<dbReference type="PROSITE" id="PS50893">
    <property type="entry name" value="ABC_TRANSPORTER_2"/>
    <property type="match status" value="1"/>
</dbReference>
<keyword evidence="4" id="KW-0547">Nucleotide-binding</keyword>
<dbReference type="PANTHER" id="PTHR42788:SF13">
    <property type="entry name" value="ALIPHATIC SULFONATES IMPORT ATP-BINDING PROTEIN SSUB"/>
    <property type="match status" value="1"/>
</dbReference>
<dbReference type="AlphaFoldDB" id="A0A261UL98"/>
<feature type="domain" description="ABC transporter" evidence="6">
    <location>
        <begin position="81"/>
        <end position="313"/>
    </location>
</feature>
<dbReference type="Proteomes" id="UP000215767">
    <property type="component" value="Unassembled WGS sequence"/>
</dbReference>
<keyword evidence="3" id="KW-1003">Cell membrane</keyword>
<keyword evidence="3" id="KW-0472">Membrane</keyword>
<evidence type="ECO:0000259" key="6">
    <source>
        <dbReference type="PROSITE" id="PS50893"/>
    </source>
</evidence>
<dbReference type="Pfam" id="PF00005">
    <property type="entry name" value="ABC_tran"/>
    <property type="match status" value="1"/>
</dbReference>
<accession>A0A261UL98</accession>
<reference evidence="8" key="1">
    <citation type="submission" date="2017-05" db="EMBL/GenBank/DDBJ databases">
        <title>Complete and WGS of Bordetella genogroups.</title>
        <authorList>
            <person name="Spilker T."/>
            <person name="Lipuma J."/>
        </authorList>
    </citation>
    <scope>NUCLEOTIDE SEQUENCE [LARGE SCALE GENOMIC DNA]</scope>
    <source>
        <strain evidence="8">AU8856</strain>
    </source>
</reference>
<evidence type="ECO:0000256" key="3">
    <source>
        <dbReference type="ARBA" id="ARBA00022475"/>
    </source>
</evidence>
<organism evidence="7 8">
    <name type="scientific">Bordetella genomosp. 11</name>
    <dbReference type="NCBI Taxonomy" id="1416808"/>
    <lineage>
        <taxon>Bacteria</taxon>
        <taxon>Pseudomonadati</taxon>
        <taxon>Pseudomonadota</taxon>
        <taxon>Betaproteobacteria</taxon>
        <taxon>Burkholderiales</taxon>
        <taxon>Alcaligenaceae</taxon>
        <taxon>Bordetella</taxon>
    </lineage>
</organism>
<keyword evidence="2" id="KW-0813">Transport</keyword>
<dbReference type="OrthoDB" id="9783039at2"/>
<evidence type="ECO:0000313" key="7">
    <source>
        <dbReference type="EMBL" id="OZI62664.1"/>
    </source>
</evidence>
<dbReference type="GO" id="GO:0016887">
    <property type="term" value="F:ATP hydrolysis activity"/>
    <property type="evidence" value="ECO:0007669"/>
    <property type="project" value="InterPro"/>
</dbReference>
<name>A0A261UL98_9BORD</name>
<dbReference type="CDD" id="cd03293">
    <property type="entry name" value="ABC_NrtD_SsuB_transporters"/>
    <property type="match status" value="1"/>
</dbReference>
<dbReference type="InterPro" id="IPR017871">
    <property type="entry name" value="ABC_transporter-like_CS"/>
</dbReference>
<evidence type="ECO:0000256" key="1">
    <source>
        <dbReference type="ARBA" id="ARBA00005417"/>
    </source>
</evidence>
<dbReference type="InterPro" id="IPR027417">
    <property type="entry name" value="P-loop_NTPase"/>
</dbReference>
<dbReference type="GO" id="GO:0005524">
    <property type="term" value="F:ATP binding"/>
    <property type="evidence" value="ECO:0007669"/>
    <property type="project" value="UniProtKB-KW"/>
</dbReference>
<evidence type="ECO:0000313" key="8">
    <source>
        <dbReference type="Proteomes" id="UP000215767"/>
    </source>
</evidence>